<reference evidence="4 5" key="1">
    <citation type="submission" date="2019-09" db="EMBL/GenBank/DDBJ databases">
        <title>Genome sequence of Rhodovastum atsumiense, a diverse member of the Acetobacteraceae family of non-sulfur purple photosynthetic bacteria.</title>
        <authorList>
            <person name="Meyer T."/>
            <person name="Kyndt J."/>
        </authorList>
    </citation>
    <scope>NUCLEOTIDE SEQUENCE [LARGE SCALE GENOMIC DNA]</scope>
    <source>
        <strain evidence="4 5">DSM 21279</strain>
    </source>
</reference>
<dbReference type="PANTHER" id="PTHR11852:SF0">
    <property type="entry name" value="PLATELET-ACTIVATING FACTOR ACETYLHYDROLASE IB SUBUNIT BETA HOMOLOG"/>
    <property type="match status" value="1"/>
</dbReference>
<evidence type="ECO:0000256" key="1">
    <source>
        <dbReference type="ARBA" id="ARBA00038184"/>
    </source>
</evidence>
<accession>A0A5M6IM93</accession>
<dbReference type="InterPro" id="IPR036514">
    <property type="entry name" value="SGNH_hydro_sf"/>
</dbReference>
<sequence length="259" mass="28067">MIGRRALLAAGAAALGGAVPAAAALPLAATPVSRMDLRWWRERHAAKLAEIRSRPVELVFLGDSITQNWETSGPPPWRDFAPLWRHWYGDRQAVNLGFSGDATCHLLWRLRNGEIDGIAPKATVILIGANNLGRLHWPAEDTLAGIEAVVAETRHRLPDSGILLLGILPSERSAWASATTQTVNRALASRFGKGQVPGVVWFDPEPVFAPGGRFDRSLFYDPLLSPPQPPLHPTAEGQARLAAAIEPTLARLLGQAPRH</sequence>
<protein>
    <recommendedName>
        <fullName evidence="3">SGNH hydrolase-type esterase domain-containing protein</fullName>
    </recommendedName>
</protein>
<comment type="caution">
    <text evidence="4">The sequence shown here is derived from an EMBL/GenBank/DDBJ whole genome shotgun (WGS) entry which is preliminary data.</text>
</comment>
<keyword evidence="5" id="KW-1185">Reference proteome</keyword>
<evidence type="ECO:0000313" key="5">
    <source>
        <dbReference type="Proteomes" id="UP000325255"/>
    </source>
</evidence>
<proteinExistence type="inferred from homology"/>
<evidence type="ECO:0000313" key="4">
    <source>
        <dbReference type="EMBL" id="KAA5609370.1"/>
    </source>
</evidence>
<dbReference type="GO" id="GO:0016788">
    <property type="term" value="F:hydrolase activity, acting on ester bonds"/>
    <property type="evidence" value="ECO:0007669"/>
    <property type="project" value="UniProtKB-ARBA"/>
</dbReference>
<dbReference type="SUPFAM" id="SSF52266">
    <property type="entry name" value="SGNH hydrolase"/>
    <property type="match status" value="1"/>
</dbReference>
<dbReference type="OrthoDB" id="9794725at2"/>
<dbReference type="PANTHER" id="PTHR11852">
    <property type="entry name" value="PLATELET-ACTIVATING FACTOR ACETYLHYDROLASE"/>
    <property type="match status" value="1"/>
</dbReference>
<dbReference type="InterPro" id="IPR013830">
    <property type="entry name" value="SGNH_hydro"/>
</dbReference>
<dbReference type="PROSITE" id="PS51318">
    <property type="entry name" value="TAT"/>
    <property type="match status" value="1"/>
</dbReference>
<dbReference type="EMBL" id="VWPK01000052">
    <property type="protein sequence ID" value="KAA5609370.1"/>
    <property type="molecule type" value="Genomic_DNA"/>
</dbReference>
<gene>
    <name evidence="4" type="ORF">F1189_24560</name>
</gene>
<comment type="similarity">
    <text evidence="1">Belongs to the 'GDSL' lipolytic enzyme family. Platelet-activating factor acetylhydrolase IB beta/gamma subunits subfamily.</text>
</comment>
<dbReference type="InterPro" id="IPR006311">
    <property type="entry name" value="TAT_signal"/>
</dbReference>
<name>A0A5M6IM93_9PROT</name>
<evidence type="ECO:0000259" key="3">
    <source>
        <dbReference type="Pfam" id="PF13472"/>
    </source>
</evidence>
<feature type="domain" description="SGNH hydrolase-type esterase" evidence="3">
    <location>
        <begin position="60"/>
        <end position="240"/>
    </location>
</feature>
<dbReference type="AlphaFoldDB" id="A0A5M6IM93"/>
<dbReference type="Pfam" id="PF13472">
    <property type="entry name" value="Lipase_GDSL_2"/>
    <property type="match status" value="1"/>
</dbReference>
<feature type="chain" id="PRO_5024441446" description="SGNH hydrolase-type esterase domain-containing protein" evidence="2">
    <location>
        <begin position="24"/>
        <end position="259"/>
    </location>
</feature>
<evidence type="ECO:0000256" key="2">
    <source>
        <dbReference type="SAM" id="SignalP"/>
    </source>
</evidence>
<dbReference type="RefSeq" id="WP_150043808.1">
    <property type="nucleotide sequence ID" value="NZ_OW485601.1"/>
</dbReference>
<dbReference type="Proteomes" id="UP000325255">
    <property type="component" value="Unassembled WGS sequence"/>
</dbReference>
<dbReference type="Gene3D" id="3.40.50.1110">
    <property type="entry name" value="SGNH hydrolase"/>
    <property type="match status" value="1"/>
</dbReference>
<keyword evidence="2" id="KW-0732">Signal</keyword>
<feature type="signal peptide" evidence="2">
    <location>
        <begin position="1"/>
        <end position="23"/>
    </location>
</feature>
<organism evidence="4 5">
    <name type="scientific">Rhodovastum atsumiense</name>
    <dbReference type="NCBI Taxonomy" id="504468"/>
    <lineage>
        <taxon>Bacteria</taxon>
        <taxon>Pseudomonadati</taxon>
        <taxon>Pseudomonadota</taxon>
        <taxon>Alphaproteobacteria</taxon>
        <taxon>Acetobacterales</taxon>
        <taxon>Acetobacteraceae</taxon>
        <taxon>Rhodovastum</taxon>
    </lineage>
</organism>